<keyword evidence="18" id="KW-1185">Reference proteome</keyword>
<keyword evidence="15" id="KW-0175">Coiled coil</keyword>
<dbReference type="UniPathway" id="UPA00906">
    <property type="reaction ID" value="UER00895"/>
</dbReference>
<keyword evidence="7 12" id="KW-0067">ATP-binding</keyword>
<dbReference type="InterPro" id="IPR002314">
    <property type="entry name" value="aa-tRNA-synt_IIb"/>
</dbReference>
<accession>D4H3N9</accession>
<dbReference type="HOGENOM" id="CLU_023797_1_1_0"/>
<sequence>MLDIKYIIANIDEVKKKTADRGAQFDFDLLISLDEKRKSLQAENDVLKAERNKVSKEIGAIKRAGGDISEIQAKMRNAGDRISAIDAELTEAQEQMTDMLLTIPNLIKDEVPVGADENDNVLFRSWGEPKKYSFEAKPHWDIAEGLGLVDFERGVKIAQSRFSAYMGLGAKLERALINFMLDAHAERGYKEVLAPYLVNAEAMKGTGQLPKFEEDAFKCEKDGLYLIPTAEVSVTNLYSQEILDEEMLPVKHCSYSACFRREAGSHGKDVRGLIRQHQFNKVELVKVVKPEDSDTELMELLESAEMILQKLNIPYRIMTLCSGDLGFSSAKTFDIEVWLPSQGGYREISSCSTFMDFQARRASIRFRRKGDKKVEFAHTLNGSGLAVGRTFLAILENYQNEDGTVTVPEALRPYLNGLEVID</sequence>
<feature type="binding site" evidence="12">
    <location>
        <position position="383"/>
    </location>
    <ligand>
        <name>L-serine</name>
        <dbReference type="ChEBI" id="CHEBI:33384"/>
    </ligand>
</feature>
<evidence type="ECO:0000256" key="12">
    <source>
        <dbReference type="HAMAP-Rule" id="MF_00176"/>
    </source>
</evidence>
<dbReference type="GO" id="GO:0006434">
    <property type="term" value="P:seryl-tRNA aminoacylation"/>
    <property type="evidence" value="ECO:0007669"/>
    <property type="project" value="UniProtKB-UniRule"/>
</dbReference>
<evidence type="ECO:0000256" key="7">
    <source>
        <dbReference type="ARBA" id="ARBA00022840"/>
    </source>
</evidence>
<comment type="pathway">
    <text evidence="2 12">Aminoacyl-tRNA biosynthesis; selenocysteinyl-tRNA(Sec) biosynthesis; L-seryl-tRNA(Sec) from L-serine and tRNA(Sec): step 1/1.</text>
</comment>
<evidence type="ECO:0000256" key="10">
    <source>
        <dbReference type="ARBA" id="ARBA00047929"/>
    </source>
</evidence>
<feature type="coiled-coil region" evidence="15">
    <location>
        <begin position="30"/>
        <end position="95"/>
    </location>
</feature>
<comment type="subcellular location">
    <subcellularLocation>
        <location evidence="1 12">Cytoplasm</location>
    </subcellularLocation>
</comment>
<dbReference type="InterPro" id="IPR010978">
    <property type="entry name" value="tRNA-bd_arm"/>
</dbReference>
<dbReference type="InParanoid" id="D4H3N9"/>
<dbReference type="InterPro" id="IPR042103">
    <property type="entry name" value="SerRS_1_N_sf"/>
</dbReference>
<dbReference type="PANTHER" id="PTHR43697">
    <property type="entry name" value="SERYL-TRNA SYNTHETASE"/>
    <property type="match status" value="1"/>
</dbReference>
<dbReference type="RefSeq" id="WP_013011643.1">
    <property type="nucleotide sequence ID" value="NC_013943.1"/>
</dbReference>
<feature type="domain" description="Aminoacyl-transfer RNA synthetases class-II family profile" evidence="16">
    <location>
        <begin position="169"/>
        <end position="408"/>
    </location>
</feature>
<organism evidence="17 18">
    <name type="scientific">Denitrovibrio acetiphilus (strain DSM 12809 / NBRC 114555 / N2460)</name>
    <dbReference type="NCBI Taxonomy" id="522772"/>
    <lineage>
        <taxon>Bacteria</taxon>
        <taxon>Pseudomonadati</taxon>
        <taxon>Deferribacterota</taxon>
        <taxon>Deferribacteres</taxon>
        <taxon>Deferribacterales</taxon>
        <taxon>Geovibrionaceae</taxon>
        <taxon>Denitrovibrio</taxon>
    </lineage>
</organism>
<evidence type="ECO:0000256" key="3">
    <source>
        <dbReference type="ARBA" id="ARBA00010728"/>
    </source>
</evidence>
<evidence type="ECO:0000256" key="2">
    <source>
        <dbReference type="ARBA" id="ARBA00005045"/>
    </source>
</evidence>
<dbReference type="Pfam" id="PF02403">
    <property type="entry name" value="Seryl_tRNA_N"/>
    <property type="match status" value="1"/>
</dbReference>
<dbReference type="HAMAP" id="MF_00176">
    <property type="entry name" value="Ser_tRNA_synth_type1"/>
    <property type="match status" value="1"/>
</dbReference>
<dbReference type="OrthoDB" id="9804647at2"/>
<keyword evidence="8 12" id="KW-0648">Protein biosynthesis</keyword>
<dbReference type="GO" id="GO:0004828">
    <property type="term" value="F:serine-tRNA ligase activity"/>
    <property type="evidence" value="ECO:0007669"/>
    <property type="project" value="UniProtKB-UniRule"/>
</dbReference>
<dbReference type="Proteomes" id="UP000002012">
    <property type="component" value="Chromosome"/>
</dbReference>
<keyword evidence="4 12" id="KW-0963">Cytoplasm</keyword>
<evidence type="ECO:0000256" key="11">
    <source>
        <dbReference type="ARBA" id="ARBA00048823"/>
    </source>
</evidence>
<feature type="binding site" evidence="13">
    <location>
        <position position="260"/>
    </location>
    <ligand>
        <name>L-serine</name>
        <dbReference type="ChEBI" id="CHEBI:33384"/>
    </ligand>
</feature>
<comment type="subunit">
    <text evidence="12">Homodimer. The tRNA molecule binds across the dimer.</text>
</comment>
<feature type="binding site" evidence="13">
    <location>
        <position position="381"/>
    </location>
    <ligand>
        <name>L-serine</name>
        <dbReference type="ChEBI" id="CHEBI:33384"/>
    </ligand>
</feature>
<dbReference type="EMBL" id="CP001968">
    <property type="protein sequence ID" value="ADD69141.1"/>
    <property type="molecule type" value="Genomic_DNA"/>
</dbReference>
<dbReference type="GO" id="GO:0005737">
    <property type="term" value="C:cytoplasm"/>
    <property type="evidence" value="ECO:0007669"/>
    <property type="project" value="UniProtKB-SubCell"/>
</dbReference>
<dbReference type="PIRSF" id="PIRSF001529">
    <property type="entry name" value="Ser-tRNA-synth_IIa"/>
    <property type="match status" value="1"/>
</dbReference>
<comment type="caution">
    <text evidence="12">Lacks conserved residue(s) required for the propagation of feature annotation.</text>
</comment>
<reference evidence="17 18" key="1">
    <citation type="journal article" date="2010" name="Stand. Genomic Sci.">
        <title>Complete genome sequence of Denitrovibrio acetiphilus type strain (N2460).</title>
        <authorList>
            <person name="Kiss H."/>
            <person name="Lang E."/>
            <person name="Lapidus A."/>
            <person name="Copeland A."/>
            <person name="Nolan M."/>
            <person name="Glavina Del Rio T."/>
            <person name="Chen F."/>
            <person name="Lucas S."/>
            <person name="Tice H."/>
            <person name="Cheng J.F."/>
            <person name="Han C."/>
            <person name="Goodwin L."/>
            <person name="Pitluck S."/>
            <person name="Liolios K."/>
            <person name="Pati A."/>
            <person name="Ivanova N."/>
            <person name="Mavromatis K."/>
            <person name="Chen A."/>
            <person name="Palaniappan K."/>
            <person name="Land M."/>
            <person name="Hauser L."/>
            <person name="Chang Y.J."/>
            <person name="Jeffries C.D."/>
            <person name="Detter J.C."/>
            <person name="Brettin T."/>
            <person name="Spring S."/>
            <person name="Rohde M."/>
            <person name="Goker M."/>
            <person name="Woyke T."/>
            <person name="Bristow J."/>
            <person name="Eisen J.A."/>
            <person name="Markowitz V."/>
            <person name="Hugenholtz P."/>
            <person name="Kyrpides N.C."/>
            <person name="Klenk H.P."/>
        </authorList>
    </citation>
    <scope>NUCLEOTIDE SEQUENCE [LARGE SCALE GENOMIC DNA]</scope>
    <source>
        <strain evidence="18">DSM 12809 / NBRC 114555 / N2460</strain>
    </source>
</reference>
<evidence type="ECO:0000256" key="9">
    <source>
        <dbReference type="ARBA" id="ARBA00023146"/>
    </source>
</evidence>
<dbReference type="Gene3D" id="3.30.930.10">
    <property type="entry name" value="Bira Bifunctional Protein, Domain 2"/>
    <property type="match status" value="1"/>
</dbReference>
<dbReference type="PANTHER" id="PTHR43697:SF1">
    <property type="entry name" value="SERINE--TRNA LIGASE"/>
    <property type="match status" value="1"/>
</dbReference>
<dbReference type="PaxDb" id="522772-Dacet_2379"/>
<dbReference type="NCBIfam" id="TIGR00414">
    <property type="entry name" value="serS"/>
    <property type="match status" value="1"/>
</dbReference>
<dbReference type="EC" id="6.1.1.11" evidence="12"/>
<evidence type="ECO:0000256" key="13">
    <source>
        <dbReference type="PIRSR" id="PIRSR001529-1"/>
    </source>
</evidence>
<dbReference type="InterPro" id="IPR002317">
    <property type="entry name" value="Ser-tRNA-ligase_type_1"/>
</dbReference>
<dbReference type="STRING" id="522772.Dacet_2379"/>
<protein>
    <recommendedName>
        <fullName evidence="12">Serine--tRNA ligase</fullName>
        <ecNumber evidence="12">6.1.1.11</ecNumber>
    </recommendedName>
    <alternativeName>
        <fullName evidence="12">Seryl-tRNA synthetase</fullName>
        <shortName evidence="12">SerRS</shortName>
    </alternativeName>
    <alternativeName>
        <fullName evidence="12">Seryl-tRNA(Ser/Sec) synthetase</fullName>
    </alternativeName>
</protein>
<comment type="catalytic activity">
    <reaction evidence="11 12">
        <text>tRNA(Ser) + L-serine + ATP = L-seryl-tRNA(Ser) + AMP + diphosphate + H(+)</text>
        <dbReference type="Rhea" id="RHEA:12292"/>
        <dbReference type="Rhea" id="RHEA-COMP:9669"/>
        <dbReference type="Rhea" id="RHEA-COMP:9703"/>
        <dbReference type="ChEBI" id="CHEBI:15378"/>
        <dbReference type="ChEBI" id="CHEBI:30616"/>
        <dbReference type="ChEBI" id="CHEBI:33019"/>
        <dbReference type="ChEBI" id="CHEBI:33384"/>
        <dbReference type="ChEBI" id="CHEBI:78442"/>
        <dbReference type="ChEBI" id="CHEBI:78533"/>
        <dbReference type="ChEBI" id="CHEBI:456215"/>
        <dbReference type="EC" id="6.1.1.11"/>
    </reaction>
</comment>
<evidence type="ECO:0000256" key="5">
    <source>
        <dbReference type="ARBA" id="ARBA00022598"/>
    </source>
</evidence>
<dbReference type="PRINTS" id="PR00981">
    <property type="entry name" value="TRNASYNTHSER"/>
</dbReference>
<gene>
    <name evidence="12" type="primary">serS</name>
    <name evidence="17" type="ordered locus">Dacet_2379</name>
</gene>
<dbReference type="InterPro" id="IPR015866">
    <property type="entry name" value="Ser-tRNA-synth_1_N"/>
</dbReference>
<evidence type="ECO:0000256" key="8">
    <source>
        <dbReference type="ARBA" id="ARBA00022917"/>
    </source>
</evidence>
<dbReference type="GO" id="GO:0005524">
    <property type="term" value="F:ATP binding"/>
    <property type="evidence" value="ECO:0007669"/>
    <property type="project" value="UniProtKB-UniRule"/>
</dbReference>
<proteinExistence type="inferred from homology"/>
<evidence type="ECO:0000256" key="4">
    <source>
        <dbReference type="ARBA" id="ARBA00022490"/>
    </source>
</evidence>
<evidence type="ECO:0000256" key="15">
    <source>
        <dbReference type="SAM" id="Coils"/>
    </source>
</evidence>
<keyword evidence="9 12" id="KW-0030">Aminoacyl-tRNA synthetase</keyword>
<comment type="function">
    <text evidence="12">Catalyzes the attachment of serine to tRNA(Ser). Is also able to aminoacylate tRNA(Sec) with serine, to form the misacylated tRNA L-seryl-tRNA(Sec), which will be further converted into selenocysteinyl-tRNA(Sec).</text>
</comment>
<evidence type="ECO:0000313" key="18">
    <source>
        <dbReference type="Proteomes" id="UP000002012"/>
    </source>
</evidence>
<evidence type="ECO:0000256" key="6">
    <source>
        <dbReference type="ARBA" id="ARBA00022741"/>
    </source>
</evidence>
<keyword evidence="5 12" id="KW-0436">Ligase</keyword>
<dbReference type="KEGG" id="dap:Dacet_2379"/>
<evidence type="ECO:0000256" key="1">
    <source>
        <dbReference type="ARBA" id="ARBA00004496"/>
    </source>
</evidence>
<comment type="domain">
    <text evidence="12">Consists of two distinct domains, a catalytic core and a N-terminal extension that is involved in tRNA binding.</text>
</comment>
<feature type="binding site" evidence="12 14">
    <location>
        <begin position="260"/>
        <end position="262"/>
    </location>
    <ligand>
        <name>ATP</name>
        <dbReference type="ChEBI" id="CHEBI:30616"/>
    </ligand>
</feature>
<dbReference type="InterPro" id="IPR033729">
    <property type="entry name" value="SerRS_core"/>
</dbReference>
<comment type="similarity">
    <text evidence="3 12">Belongs to the class-II aminoacyl-tRNA synthetase family. Type-1 seryl-tRNA synthetase subfamily.</text>
</comment>
<dbReference type="CDD" id="cd00770">
    <property type="entry name" value="SerRS_core"/>
    <property type="match status" value="1"/>
</dbReference>
<feature type="binding site" evidence="13">
    <location>
        <position position="229"/>
    </location>
    <ligand>
        <name>L-serine</name>
        <dbReference type="ChEBI" id="CHEBI:33384"/>
    </ligand>
</feature>
<feature type="binding site" evidence="12">
    <location>
        <begin position="229"/>
        <end position="231"/>
    </location>
    <ligand>
        <name>L-serine</name>
        <dbReference type="ChEBI" id="CHEBI:33384"/>
    </ligand>
</feature>
<dbReference type="eggNOG" id="COG0172">
    <property type="taxonomic scope" value="Bacteria"/>
</dbReference>
<dbReference type="AlphaFoldDB" id="D4H3N9"/>
<name>D4H3N9_DENA2</name>
<evidence type="ECO:0000313" key="17">
    <source>
        <dbReference type="EMBL" id="ADD69141.1"/>
    </source>
</evidence>
<dbReference type="InterPro" id="IPR006195">
    <property type="entry name" value="aa-tRNA-synth_II"/>
</dbReference>
<evidence type="ECO:0000256" key="14">
    <source>
        <dbReference type="PIRSR" id="PIRSR001529-2"/>
    </source>
</evidence>
<dbReference type="InterPro" id="IPR045864">
    <property type="entry name" value="aa-tRNA-synth_II/BPL/LPL"/>
</dbReference>
<dbReference type="SUPFAM" id="SSF46589">
    <property type="entry name" value="tRNA-binding arm"/>
    <property type="match status" value="1"/>
</dbReference>
<dbReference type="PROSITE" id="PS50862">
    <property type="entry name" value="AA_TRNA_LIGASE_II"/>
    <property type="match status" value="1"/>
</dbReference>
<feature type="binding site" evidence="12 13">
    <location>
        <position position="283"/>
    </location>
    <ligand>
        <name>L-serine</name>
        <dbReference type="ChEBI" id="CHEBI:33384"/>
    </ligand>
</feature>
<dbReference type="GO" id="GO:0016260">
    <property type="term" value="P:selenocysteine biosynthetic process"/>
    <property type="evidence" value="ECO:0007669"/>
    <property type="project" value="UniProtKB-UniRule"/>
</dbReference>
<dbReference type="FunCoup" id="D4H3N9">
    <property type="interactions" value="483"/>
</dbReference>
<evidence type="ECO:0000259" key="16">
    <source>
        <dbReference type="PROSITE" id="PS50862"/>
    </source>
</evidence>
<keyword evidence="6 12" id="KW-0547">Nucleotide-binding</keyword>
<comment type="catalytic activity">
    <reaction evidence="10 12">
        <text>tRNA(Sec) + L-serine + ATP = L-seryl-tRNA(Sec) + AMP + diphosphate + H(+)</text>
        <dbReference type="Rhea" id="RHEA:42580"/>
        <dbReference type="Rhea" id="RHEA-COMP:9742"/>
        <dbReference type="Rhea" id="RHEA-COMP:10128"/>
        <dbReference type="ChEBI" id="CHEBI:15378"/>
        <dbReference type="ChEBI" id="CHEBI:30616"/>
        <dbReference type="ChEBI" id="CHEBI:33019"/>
        <dbReference type="ChEBI" id="CHEBI:33384"/>
        <dbReference type="ChEBI" id="CHEBI:78442"/>
        <dbReference type="ChEBI" id="CHEBI:78533"/>
        <dbReference type="ChEBI" id="CHEBI:456215"/>
        <dbReference type="EC" id="6.1.1.11"/>
    </reaction>
</comment>
<dbReference type="Pfam" id="PF00587">
    <property type="entry name" value="tRNA-synt_2b"/>
    <property type="match status" value="1"/>
</dbReference>
<dbReference type="SUPFAM" id="SSF55681">
    <property type="entry name" value="Class II aaRS and biotin synthetases"/>
    <property type="match status" value="1"/>
</dbReference>
<dbReference type="Gene3D" id="1.10.287.40">
    <property type="entry name" value="Serine-tRNA synthetase, tRNA binding domain"/>
    <property type="match status" value="1"/>
</dbReference>
<feature type="binding site" evidence="12 14">
    <location>
        <begin position="347"/>
        <end position="350"/>
    </location>
    <ligand>
        <name>ATP</name>
        <dbReference type="ChEBI" id="CHEBI:30616"/>
    </ligand>
</feature>